<keyword evidence="4" id="KW-1185">Reference proteome</keyword>
<dbReference type="AlphaFoldDB" id="A0AAX4IVR1"/>
<sequence length="177" mass="19702">MSDRCMTGPPHGSLVFPFFFLLLCCKRPDGRATITSKLISRHARRGSLKVPLRSLSVPLSLSVCPPPPPPGLLPHALVCVSLSPLLTLFHLSSLGPLSPGYRTVTQSIKPQTRHSRRSHARHHPYSRRTTFLLPLSLYLSLLARDSSVGWGHRPRKTKADSQLMHEESIIRSRGHVN</sequence>
<dbReference type="RefSeq" id="XP_062784533.1">
    <property type="nucleotide sequence ID" value="XM_062928482.1"/>
</dbReference>
<feature type="compositionally biased region" description="Basic residues" evidence="1">
    <location>
        <begin position="111"/>
        <end position="125"/>
    </location>
</feature>
<organism evidence="3 4">
    <name type="scientific">Colletotrichum destructivum</name>
    <dbReference type="NCBI Taxonomy" id="34406"/>
    <lineage>
        <taxon>Eukaryota</taxon>
        <taxon>Fungi</taxon>
        <taxon>Dikarya</taxon>
        <taxon>Ascomycota</taxon>
        <taxon>Pezizomycotina</taxon>
        <taxon>Sordariomycetes</taxon>
        <taxon>Hypocreomycetidae</taxon>
        <taxon>Glomerellales</taxon>
        <taxon>Glomerellaceae</taxon>
        <taxon>Colletotrichum</taxon>
        <taxon>Colletotrichum destructivum species complex</taxon>
    </lineage>
</organism>
<protein>
    <recommendedName>
        <fullName evidence="5">Secreted protein</fullName>
    </recommendedName>
</protein>
<keyword evidence="2" id="KW-0732">Signal</keyword>
<feature type="compositionally biased region" description="Basic and acidic residues" evidence="1">
    <location>
        <begin position="157"/>
        <end position="170"/>
    </location>
</feature>
<evidence type="ECO:0000256" key="1">
    <source>
        <dbReference type="SAM" id="MobiDB-lite"/>
    </source>
</evidence>
<evidence type="ECO:0000313" key="4">
    <source>
        <dbReference type="Proteomes" id="UP001322277"/>
    </source>
</evidence>
<accession>A0AAX4IVR1</accession>
<dbReference type="EMBL" id="CP137312">
    <property type="protein sequence ID" value="WQF87312.1"/>
    <property type="molecule type" value="Genomic_DNA"/>
</dbReference>
<dbReference type="Proteomes" id="UP001322277">
    <property type="component" value="Chromosome 8"/>
</dbReference>
<feature type="region of interest" description="Disordered" evidence="1">
    <location>
        <begin position="106"/>
        <end position="125"/>
    </location>
</feature>
<evidence type="ECO:0000256" key="2">
    <source>
        <dbReference type="SAM" id="SignalP"/>
    </source>
</evidence>
<feature type="region of interest" description="Disordered" evidence="1">
    <location>
        <begin position="148"/>
        <end position="177"/>
    </location>
</feature>
<evidence type="ECO:0008006" key="5">
    <source>
        <dbReference type="Google" id="ProtNLM"/>
    </source>
</evidence>
<name>A0AAX4IVR1_9PEZI</name>
<feature type="chain" id="PRO_5043489400" description="Secreted protein" evidence="2">
    <location>
        <begin position="33"/>
        <end position="177"/>
    </location>
</feature>
<proteinExistence type="predicted"/>
<dbReference type="KEGG" id="cdet:87948826"/>
<feature type="signal peptide" evidence="2">
    <location>
        <begin position="1"/>
        <end position="32"/>
    </location>
</feature>
<reference evidence="4" key="1">
    <citation type="journal article" date="2023" name="bioRxiv">
        <title>Complete genome of the Medicago anthracnose fungus, Colletotrichum destructivum, reveals a mini-chromosome-like region within a core chromosome.</title>
        <authorList>
            <person name="Lapalu N."/>
            <person name="Simon A."/>
            <person name="Lu A."/>
            <person name="Plaumann P.-L."/>
            <person name="Amselem J."/>
            <person name="Pigne S."/>
            <person name="Auger A."/>
            <person name="Koch C."/>
            <person name="Dallery J.-F."/>
            <person name="O'Connell R.J."/>
        </authorList>
    </citation>
    <scope>NUCLEOTIDE SEQUENCE [LARGE SCALE GENOMIC DNA]</scope>
    <source>
        <strain evidence="4">CBS 520.97</strain>
    </source>
</reference>
<dbReference type="GeneID" id="87948826"/>
<evidence type="ECO:0000313" key="3">
    <source>
        <dbReference type="EMBL" id="WQF87312.1"/>
    </source>
</evidence>
<gene>
    <name evidence="3" type="ORF">CDEST_12326</name>
</gene>